<dbReference type="AlphaFoldDB" id="A0A5J5ESY0"/>
<accession>A0A5J5ESY0</accession>
<feature type="compositionally biased region" description="Basic and acidic residues" evidence="1">
    <location>
        <begin position="1"/>
        <end position="23"/>
    </location>
</feature>
<feature type="region of interest" description="Disordered" evidence="1">
    <location>
        <begin position="1"/>
        <end position="34"/>
    </location>
</feature>
<organism evidence="2 3">
    <name type="scientific">Sphaerosporella brunnea</name>
    <dbReference type="NCBI Taxonomy" id="1250544"/>
    <lineage>
        <taxon>Eukaryota</taxon>
        <taxon>Fungi</taxon>
        <taxon>Dikarya</taxon>
        <taxon>Ascomycota</taxon>
        <taxon>Pezizomycotina</taxon>
        <taxon>Pezizomycetes</taxon>
        <taxon>Pezizales</taxon>
        <taxon>Pyronemataceae</taxon>
        <taxon>Sphaerosporella</taxon>
    </lineage>
</organism>
<sequence length="157" mass="17503">MARLSEKDGGLARPGETQRESLRSGRLSRLHRKLGGRIMRAAPVSRTLQTLHDPSYASPNSSGTIAACTLARRLSTRETDETERQPSRLPRDRQDSSRPHDSYETENLGENSRLLCYTALCLHHGKPLSQGILLYLGKCALMVAKFITSLRKFAITI</sequence>
<dbReference type="Proteomes" id="UP000326924">
    <property type="component" value="Unassembled WGS sequence"/>
</dbReference>
<dbReference type="InParanoid" id="A0A5J5ESY0"/>
<evidence type="ECO:0000256" key="1">
    <source>
        <dbReference type="SAM" id="MobiDB-lite"/>
    </source>
</evidence>
<feature type="compositionally biased region" description="Basic and acidic residues" evidence="1">
    <location>
        <begin position="75"/>
        <end position="103"/>
    </location>
</feature>
<keyword evidence="3" id="KW-1185">Reference proteome</keyword>
<comment type="caution">
    <text evidence="2">The sequence shown here is derived from an EMBL/GenBank/DDBJ whole genome shotgun (WGS) entry which is preliminary data.</text>
</comment>
<evidence type="ECO:0000313" key="3">
    <source>
        <dbReference type="Proteomes" id="UP000326924"/>
    </source>
</evidence>
<evidence type="ECO:0000313" key="2">
    <source>
        <dbReference type="EMBL" id="KAA8902031.1"/>
    </source>
</evidence>
<name>A0A5J5ESY0_9PEZI</name>
<proteinExistence type="predicted"/>
<gene>
    <name evidence="2" type="ORF">FN846DRAFT_987238</name>
</gene>
<dbReference type="EMBL" id="VXIS01000138">
    <property type="protein sequence ID" value="KAA8902031.1"/>
    <property type="molecule type" value="Genomic_DNA"/>
</dbReference>
<protein>
    <submittedName>
        <fullName evidence="2">Uncharacterized protein</fullName>
    </submittedName>
</protein>
<reference evidence="2 3" key="1">
    <citation type="submission" date="2019-09" db="EMBL/GenBank/DDBJ databases">
        <title>Draft genome of the ectomycorrhizal ascomycete Sphaerosporella brunnea.</title>
        <authorList>
            <consortium name="DOE Joint Genome Institute"/>
            <person name="Benucci G.M."/>
            <person name="Marozzi G."/>
            <person name="Antonielli L."/>
            <person name="Sanchez S."/>
            <person name="Marco P."/>
            <person name="Wang X."/>
            <person name="Falini L.B."/>
            <person name="Barry K."/>
            <person name="Haridas S."/>
            <person name="Lipzen A."/>
            <person name="Labutti K."/>
            <person name="Grigoriev I.V."/>
            <person name="Murat C."/>
            <person name="Martin F."/>
            <person name="Albertini E."/>
            <person name="Donnini D."/>
            <person name="Bonito G."/>
        </authorList>
    </citation>
    <scope>NUCLEOTIDE SEQUENCE [LARGE SCALE GENOMIC DNA]</scope>
    <source>
        <strain evidence="2 3">Sb_GMNB300</strain>
    </source>
</reference>
<feature type="region of interest" description="Disordered" evidence="1">
    <location>
        <begin position="73"/>
        <end position="106"/>
    </location>
</feature>